<reference evidence="2 3" key="1">
    <citation type="submission" date="2016-10" db="EMBL/GenBank/DDBJ databases">
        <authorList>
            <person name="de Groot N.N."/>
        </authorList>
    </citation>
    <scope>NUCLEOTIDE SEQUENCE [LARGE SCALE GENOMIC DNA]</scope>
    <source>
        <strain evidence="2 3">CGMCC 4.2023</strain>
    </source>
</reference>
<evidence type="ECO:0000313" key="2">
    <source>
        <dbReference type="EMBL" id="SEG73990.1"/>
    </source>
</evidence>
<keyword evidence="3" id="KW-1185">Reference proteome</keyword>
<evidence type="ECO:0000256" key="1">
    <source>
        <dbReference type="SAM" id="MobiDB-lite"/>
    </source>
</evidence>
<accession>A0A1H6CM26</accession>
<dbReference type="Pfam" id="PF19458">
    <property type="entry name" value="DUF5995"/>
    <property type="match status" value="1"/>
</dbReference>
<gene>
    <name evidence="2" type="ORF">SAMN05216223_109179</name>
</gene>
<evidence type="ECO:0000313" key="3">
    <source>
        <dbReference type="Proteomes" id="UP000236754"/>
    </source>
</evidence>
<dbReference type="EMBL" id="FNVU01000009">
    <property type="protein sequence ID" value="SEG73990.1"/>
    <property type="molecule type" value="Genomic_DNA"/>
</dbReference>
<organism evidence="2 3">
    <name type="scientific">Actinacidiphila yanglinensis</name>
    <dbReference type="NCBI Taxonomy" id="310779"/>
    <lineage>
        <taxon>Bacteria</taxon>
        <taxon>Bacillati</taxon>
        <taxon>Actinomycetota</taxon>
        <taxon>Actinomycetes</taxon>
        <taxon>Kitasatosporales</taxon>
        <taxon>Streptomycetaceae</taxon>
        <taxon>Actinacidiphila</taxon>
    </lineage>
</organism>
<protein>
    <submittedName>
        <fullName evidence="2">Uncharacterized protein</fullName>
    </submittedName>
</protein>
<name>A0A1H6CM26_9ACTN</name>
<dbReference type="Proteomes" id="UP000236754">
    <property type="component" value="Unassembled WGS sequence"/>
</dbReference>
<proteinExistence type="predicted"/>
<sequence>MRALAAGLPPGDGVAVFNRVYLAVTDEVTRRLADGGFSDGPEAAALAVVFAGRYLAAVEDAGGREPGADGTAGAPGCWRPLLEARADPGVHPLQFALAGITAHVGHDLALAVVDTCRSTGRAPAEVAADYAEVGGVLRAIEVRVREELMPGPDLLERLDPLTHAVGSWSLARARDGAWAAARLLWAVRDRPEAYEECAAGLDAAVGLMARALLDPPGPLGPRPAQSSGSSTGAISS</sequence>
<dbReference type="AlphaFoldDB" id="A0A1H6CM26"/>
<feature type="compositionally biased region" description="Low complexity" evidence="1">
    <location>
        <begin position="222"/>
        <end position="236"/>
    </location>
</feature>
<dbReference type="InterPro" id="IPR046037">
    <property type="entry name" value="DUF5995"/>
</dbReference>
<feature type="region of interest" description="Disordered" evidence="1">
    <location>
        <begin position="215"/>
        <end position="236"/>
    </location>
</feature>